<dbReference type="InterPro" id="IPR011992">
    <property type="entry name" value="EF-hand-dom_pair"/>
</dbReference>
<dbReference type="Gene3D" id="1.10.238.10">
    <property type="entry name" value="EF-hand"/>
    <property type="match status" value="1"/>
</dbReference>
<proteinExistence type="predicted"/>
<evidence type="ECO:0000313" key="3">
    <source>
        <dbReference type="EMBL" id="WAR28001.1"/>
    </source>
</evidence>
<dbReference type="PROSITE" id="PS00018">
    <property type="entry name" value="EF_HAND_1"/>
    <property type="match status" value="1"/>
</dbReference>
<gene>
    <name evidence="3" type="ORF">MAR_013705</name>
</gene>
<evidence type="ECO:0000256" key="1">
    <source>
        <dbReference type="ARBA" id="ARBA00022837"/>
    </source>
</evidence>
<dbReference type="Pfam" id="PF13499">
    <property type="entry name" value="EF-hand_7"/>
    <property type="match status" value="1"/>
</dbReference>
<reference evidence="3" key="1">
    <citation type="submission" date="2022-11" db="EMBL/GenBank/DDBJ databases">
        <title>Centuries of genome instability and evolution in soft-shell clam transmissible cancer (bioRxiv).</title>
        <authorList>
            <person name="Hart S.F.M."/>
            <person name="Yonemitsu M.A."/>
            <person name="Giersch R.M."/>
            <person name="Beal B.F."/>
            <person name="Arriagada G."/>
            <person name="Davis B.W."/>
            <person name="Ostrander E.A."/>
            <person name="Goff S.P."/>
            <person name="Metzger M.J."/>
        </authorList>
    </citation>
    <scope>NUCLEOTIDE SEQUENCE</scope>
    <source>
        <strain evidence="3">MELC-2E11</strain>
        <tissue evidence="3">Siphon/mantle</tissue>
    </source>
</reference>
<keyword evidence="1" id="KW-0106">Calcium</keyword>
<keyword evidence="4" id="KW-1185">Reference proteome</keyword>
<protein>
    <submittedName>
        <fullName evidence="3">CALM-like protein</fullName>
    </submittedName>
</protein>
<evidence type="ECO:0000313" key="4">
    <source>
        <dbReference type="Proteomes" id="UP001164746"/>
    </source>
</evidence>
<feature type="domain" description="EF-hand" evidence="2">
    <location>
        <begin position="78"/>
        <end position="109"/>
    </location>
</feature>
<dbReference type="Proteomes" id="UP001164746">
    <property type="component" value="Chromosome 15"/>
</dbReference>
<sequence>MCSTLPHLQALKEQFATYIDRNGDERSSMEEVLSYLRKYDTDVTPRQVREFIARIDKDGDGSVDFIPDYLMEVSSPDFDVAIAKEWFSLEDTNGDGYVTREELINIATM</sequence>
<dbReference type="Pfam" id="PF13202">
    <property type="entry name" value="EF-hand_5"/>
    <property type="match status" value="1"/>
</dbReference>
<dbReference type="InterPro" id="IPR018247">
    <property type="entry name" value="EF_Hand_1_Ca_BS"/>
</dbReference>
<organism evidence="3 4">
    <name type="scientific">Mya arenaria</name>
    <name type="common">Soft-shell clam</name>
    <dbReference type="NCBI Taxonomy" id="6604"/>
    <lineage>
        <taxon>Eukaryota</taxon>
        <taxon>Metazoa</taxon>
        <taxon>Spiralia</taxon>
        <taxon>Lophotrochozoa</taxon>
        <taxon>Mollusca</taxon>
        <taxon>Bivalvia</taxon>
        <taxon>Autobranchia</taxon>
        <taxon>Heteroconchia</taxon>
        <taxon>Euheterodonta</taxon>
        <taxon>Imparidentia</taxon>
        <taxon>Neoheterodontei</taxon>
        <taxon>Myida</taxon>
        <taxon>Myoidea</taxon>
        <taxon>Myidae</taxon>
        <taxon>Mya</taxon>
    </lineage>
</organism>
<dbReference type="InterPro" id="IPR002048">
    <property type="entry name" value="EF_hand_dom"/>
</dbReference>
<name>A0ABY7G9T6_MYAAR</name>
<evidence type="ECO:0000259" key="2">
    <source>
        <dbReference type="PROSITE" id="PS50222"/>
    </source>
</evidence>
<dbReference type="PROSITE" id="PS50222">
    <property type="entry name" value="EF_HAND_2"/>
    <property type="match status" value="1"/>
</dbReference>
<dbReference type="EMBL" id="CP111026">
    <property type="protein sequence ID" value="WAR28001.1"/>
    <property type="molecule type" value="Genomic_DNA"/>
</dbReference>
<dbReference type="SUPFAM" id="SSF47473">
    <property type="entry name" value="EF-hand"/>
    <property type="match status" value="1"/>
</dbReference>
<feature type="non-terminal residue" evidence="3">
    <location>
        <position position="109"/>
    </location>
</feature>
<accession>A0ABY7G9T6</accession>